<name>A0A1R3S2I4_ASPC5</name>
<sequence>MSIFKAEESSGKVGPVLAYTLLIRIQSGDAITRLGASFSALFSPRADHPESADDGNDMNVIGPNIWLRWRLGPMTRSPL</sequence>
<keyword evidence="2" id="KW-1185">Reference proteome</keyword>
<dbReference type="VEuPathDB" id="FungiDB:ASPCADRAFT_679"/>
<accession>A0A1R3S2I4</accession>
<dbReference type="Proteomes" id="UP000188318">
    <property type="component" value="Unassembled WGS sequence"/>
</dbReference>
<protein>
    <submittedName>
        <fullName evidence="1">Uncharacterized protein</fullName>
    </submittedName>
</protein>
<gene>
    <name evidence="1" type="ORF">ASPCADRAFT_679</name>
</gene>
<reference evidence="2" key="1">
    <citation type="journal article" date="2017" name="Genome Biol.">
        <title>Comparative genomics reveals high biological diversity and specific adaptations in the industrially and medically important fungal genus Aspergillus.</title>
        <authorList>
            <person name="de Vries R.P."/>
            <person name="Riley R."/>
            <person name="Wiebenga A."/>
            <person name="Aguilar-Osorio G."/>
            <person name="Amillis S."/>
            <person name="Uchima C.A."/>
            <person name="Anderluh G."/>
            <person name="Asadollahi M."/>
            <person name="Askin M."/>
            <person name="Barry K."/>
            <person name="Battaglia E."/>
            <person name="Bayram O."/>
            <person name="Benocci T."/>
            <person name="Braus-Stromeyer S.A."/>
            <person name="Caldana C."/>
            <person name="Canovas D."/>
            <person name="Cerqueira G.C."/>
            <person name="Chen F."/>
            <person name="Chen W."/>
            <person name="Choi C."/>
            <person name="Clum A."/>
            <person name="Dos Santos R.A."/>
            <person name="Damasio A.R."/>
            <person name="Diallinas G."/>
            <person name="Emri T."/>
            <person name="Fekete E."/>
            <person name="Flipphi M."/>
            <person name="Freyberg S."/>
            <person name="Gallo A."/>
            <person name="Gournas C."/>
            <person name="Habgood R."/>
            <person name="Hainaut M."/>
            <person name="Harispe M.L."/>
            <person name="Henrissat B."/>
            <person name="Hilden K.S."/>
            <person name="Hope R."/>
            <person name="Hossain A."/>
            <person name="Karabika E."/>
            <person name="Karaffa L."/>
            <person name="Karanyi Z."/>
            <person name="Krasevec N."/>
            <person name="Kuo A."/>
            <person name="Kusch H."/>
            <person name="LaButti K."/>
            <person name="Lagendijk E.L."/>
            <person name="Lapidus A."/>
            <person name="Levasseur A."/>
            <person name="Lindquist E."/>
            <person name="Lipzen A."/>
            <person name="Logrieco A.F."/>
            <person name="MacCabe A."/>
            <person name="Maekelae M.R."/>
            <person name="Malavazi I."/>
            <person name="Melin P."/>
            <person name="Meyer V."/>
            <person name="Mielnichuk N."/>
            <person name="Miskei M."/>
            <person name="Molnar A.P."/>
            <person name="Mule G."/>
            <person name="Ngan C.Y."/>
            <person name="Orejas M."/>
            <person name="Orosz E."/>
            <person name="Ouedraogo J.P."/>
            <person name="Overkamp K.M."/>
            <person name="Park H.-S."/>
            <person name="Perrone G."/>
            <person name="Piumi F."/>
            <person name="Punt P.J."/>
            <person name="Ram A.F."/>
            <person name="Ramon A."/>
            <person name="Rauscher S."/>
            <person name="Record E."/>
            <person name="Riano-Pachon D.M."/>
            <person name="Robert V."/>
            <person name="Roehrig J."/>
            <person name="Ruller R."/>
            <person name="Salamov A."/>
            <person name="Salih N.S."/>
            <person name="Samson R.A."/>
            <person name="Sandor E."/>
            <person name="Sanguinetti M."/>
            <person name="Schuetze T."/>
            <person name="Sepcic K."/>
            <person name="Shelest E."/>
            <person name="Sherlock G."/>
            <person name="Sophianopoulou V."/>
            <person name="Squina F.M."/>
            <person name="Sun H."/>
            <person name="Susca A."/>
            <person name="Todd R.B."/>
            <person name="Tsang A."/>
            <person name="Unkles S.E."/>
            <person name="van de Wiele N."/>
            <person name="van Rossen-Uffink D."/>
            <person name="Oliveira J.V."/>
            <person name="Vesth T.C."/>
            <person name="Visser J."/>
            <person name="Yu J.-H."/>
            <person name="Zhou M."/>
            <person name="Andersen M.R."/>
            <person name="Archer D.B."/>
            <person name="Baker S.E."/>
            <person name="Benoit I."/>
            <person name="Brakhage A.A."/>
            <person name="Braus G.H."/>
            <person name="Fischer R."/>
            <person name="Frisvad J.C."/>
            <person name="Goldman G.H."/>
            <person name="Houbraken J."/>
            <person name="Oakley B."/>
            <person name="Pocsi I."/>
            <person name="Scazzocchio C."/>
            <person name="Seiboth B."/>
            <person name="vanKuyk P.A."/>
            <person name="Wortman J."/>
            <person name="Dyer P.S."/>
            <person name="Grigoriev I.V."/>
        </authorList>
    </citation>
    <scope>NUCLEOTIDE SEQUENCE [LARGE SCALE GENOMIC DNA]</scope>
    <source>
        <strain evidence="2">ITEM 5010</strain>
    </source>
</reference>
<evidence type="ECO:0000313" key="1">
    <source>
        <dbReference type="EMBL" id="OOG00923.1"/>
    </source>
</evidence>
<evidence type="ECO:0000313" key="2">
    <source>
        <dbReference type="Proteomes" id="UP000188318"/>
    </source>
</evidence>
<dbReference type="AlphaFoldDB" id="A0A1R3S2I4"/>
<dbReference type="EMBL" id="KV907493">
    <property type="protein sequence ID" value="OOG00923.1"/>
    <property type="molecule type" value="Genomic_DNA"/>
</dbReference>
<proteinExistence type="predicted"/>
<organism evidence="1 2">
    <name type="scientific">Aspergillus carbonarius (strain ITEM 5010)</name>
    <dbReference type="NCBI Taxonomy" id="602072"/>
    <lineage>
        <taxon>Eukaryota</taxon>
        <taxon>Fungi</taxon>
        <taxon>Dikarya</taxon>
        <taxon>Ascomycota</taxon>
        <taxon>Pezizomycotina</taxon>
        <taxon>Eurotiomycetes</taxon>
        <taxon>Eurotiomycetidae</taxon>
        <taxon>Eurotiales</taxon>
        <taxon>Aspergillaceae</taxon>
        <taxon>Aspergillus</taxon>
        <taxon>Aspergillus subgen. Circumdati</taxon>
    </lineage>
</organism>